<dbReference type="HOGENOM" id="CLU_1606682_0_0_1"/>
<evidence type="ECO:0000259" key="6">
    <source>
        <dbReference type="PROSITE" id="PS50217"/>
    </source>
</evidence>
<dbReference type="OrthoDB" id="295274at2759"/>
<keyword evidence="2" id="KW-0238">DNA-binding</keyword>
<organism evidence="7 8">
    <name type="scientific">Serendipita vermifera MAFF 305830</name>
    <dbReference type="NCBI Taxonomy" id="933852"/>
    <lineage>
        <taxon>Eukaryota</taxon>
        <taxon>Fungi</taxon>
        <taxon>Dikarya</taxon>
        <taxon>Basidiomycota</taxon>
        <taxon>Agaricomycotina</taxon>
        <taxon>Agaricomycetes</taxon>
        <taxon>Sebacinales</taxon>
        <taxon>Serendipitaceae</taxon>
        <taxon>Serendipita</taxon>
    </lineage>
</organism>
<dbReference type="InterPro" id="IPR046347">
    <property type="entry name" value="bZIP_sf"/>
</dbReference>
<dbReference type="PANTHER" id="PTHR45764:SF38">
    <property type="entry name" value="BZIP TRANSCRIPTION FACTOR 44"/>
    <property type="match status" value="1"/>
</dbReference>
<dbReference type="SUPFAM" id="SSF57959">
    <property type="entry name" value="Leucine zipper domain"/>
    <property type="match status" value="1"/>
</dbReference>
<dbReference type="SMART" id="SM00338">
    <property type="entry name" value="BRLZ"/>
    <property type="match status" value="1"/>
</dbReference>
<dbReference type="EMBL" id="KN824302">
    <property type="protein sequence ID" value="KIM26991.1"/>
    <property type="molecule type" value="Genomic_DNA"/>
</dbReference>
<sequence length="166" mass="18014">MAHSPYAAPSVDSASDYSPEPQAVGPKRRARGSMTAEERREARAHRNRLAAQSSRDRKKVQFETLSGRVSQLEHENRSLRLGLSTSSSPSVDDGLAKENAELRARIQQLEQAWQNMTKILGTMIIPQQLPLQTASASMLSKTSYPSPSGLNLPLSPAPTTTSGSDS</sequence>
<dbReference type="PROSITE" id="PS50217">
    <property type="entry name" value="BZIP"/>
    <property type="match status" value="1"/>
</dbReference>
<feature type="region of interest" description="Disordered" evidence="5">
    <location>
        <begin position="135"/>
        <end position="166"/>
    </location>
</feature>
<evidence type="ECO:0000313" key="7">
    <source>
        <dbReference type="EMBL" id="KIM26991.1"/>
    </source>
</evidence>
<dbReference type="InterPro" id="IPR004827">
    <property type="entry name" value="bZIP"/>
</dbReference>
<protein>
    <recommendedName>
        <fullName evidence="6">BZIP domain-containing protein</fullName>
    </recommendedName>
</protein>
<feature type="region of interest" description="Disordered" evidence="5">
    <location>
        <begin position="1"/>
        <end position="94"/>
    </location>
</feature>
<feature type="compositionally biased region" description="Low complexity" evidence="5">
    <location>
        <begin position="145"/>
        <end position="158"/>
    </location>
</feature>
<dbReference type="GO" id="GO:0003700">
    <property type="term" value="F:DNA-binding transcription factor activity"/>
    <property type="evidence" value="ECO:0007669"/>
    <property type="project" value="InterPro"/>
</dbReference>
<keyword evidence="1" id="KW-0805">Transcription regulation</keyword>
<dbReference type="STRING" id="933852.A0A0C3B699"/>
<gene>
    <name evidence="7" type="ORF">M408DRAFT_25012</name>
</gene>
<dbReference type="Pfam" id="PF00170">
    <property type="entry name" value="bZIP_1"/>
    <property type="match status" value="1"/>
</dbReference>
<dbReference type="PANTHER" id="PTHR45764">
    <property type="entry name" value="BZIP TRANSCRIPTION FACTOR 44"/>
    <property type="match status" value="1"/>
</dbReference>
<evidence type="ECO:0000256" key="4">
    <source>
        <dbReference type="ARBA" id="ARBA00023242"/>
    </source>
</evidence>
<proteinExistence type="predicted"/>
<feature type="domain" description="BZIP" evidence="6">
    <location>
        <begin position="37"/>
        <end position="80"/>
    </location>
</feature>
<feature type="non-terminal residue" evidence="7">
    <location>
        <position position="166"/>
    </location>
</feature>
<feature type="compositionally biased region" description="Polar residues" evidence="5">
    <location>
        <begin position="135"/>
        <end position="144"/>
    </location>
</feature>
<evidence type="ECO:0000313" key="8">
    <source>
        <dbReference type="Proteomes" id="UP000054097"/>
    </source>
</evidence>
<evidence type="ECO:0000256" key="5">
    <source>
        <dbReference type="SAM" id="MobiDB-lite"/>
    </source>
</evidence>
<evidence type="ECO:0000256" key="1">
    <source>
        <dbReference type="ARBA" id="ARBA00023015"/>
    </source>
</evidence>
<keyword evidence="8" id="KW-1185">Reference proteome</keyword>
<evidence type="ECO:0000256" key="2">
    <source>
        <dbReference type="ARBA" id="ARBA00023125"/>
    </source>
</evidence>
<evidence type="ECO:0000256" key="3">
    <source>
        <dbReference type="ARBA" id="ARBA00023163"/>
    </source>
</evidence>
<keyword evidence="3" id="KW-0804">Transcription</keyword>
<dbReference type="GO" id="GO:0003677">
    <property type="term" value="F:DNA binding"/>
    <property type="evidence" value="ECO:0007669"/>
    <property type="project" value="UniProtKB-KW"/>
</dbReference>
<dbReference type="Gene3D" id="1.20.5.170">
    <property type="match status" value="1"/>
</dbReference>
<accession>A0A0C3B699</accession>
<feature type="compositionally biased region" description="Low complexity" evidence="5">
    <location>
        <begin position="79"/>
        <end position="90"/>
    </location>
</feature>
<reference evidence="8" key="2">
    <citation type="submission" date="2015-01" db="EMBL/GenBank/DDBJ databases">
        <title>Evolutionary Origins and Diversification of the Mycorrhizal Mutualists.</title>
        <authorList>
            <consortium name="DOE Joint Genome Institute"/>
            <consortium name="Mycorrhizal Genomics Consortium"/>
            <person name="Kohler A."/>
            <person name="Kuo A."/>
            <person name="Nagy L.G."/>
            <person name="Floudas D."/>
            <person name="Copeland A."/>
            <person name="Barry K.W."/>
            <person name="Cichocki N."/>
            <person name="Veneault-Fourrey C."/>
            <person name="LaButti K."/>
            <person name="Lindquist E.A."/>
            <person name="Lipzen A."/>
            <person name="Lundell T."/>
            <person name="Morin E."/>
            <person name="Murat C."/>
            <person name="Riley R."/>
            <person name="Ohm R."/>
            <person name="Sun H."/>
            <person name="Tunlid A."/>
            <person name="Henrissat B."/>
            <person name="Grigoriev I.V."/>
            <person name="Hibbett D.S."/>
            <person name="Martin F."/>
        </authorList>
    </citation>
    <scope>NUCLEOTIDE SEQUENCE [LARGE SCALE GENOMIC DNA]</scope>
    <source>
        <strain evidence="8">MAFF 305830</strain>
    </source>
</reference>
<name>A0A0C3B699_SERVB</name>
<dbReference type="CDD" id="cd14812">
    <property type="entry name" value="bZIP_u3"/>
    <property type="match status" value="1"/>
</dbReference>
<dbReference type="Proteomes" id="UP000054097">
    <property type="component" value="Unassembled WGS sequence"/>
</dbReference>
<dbReference type="AlphaFoldDB" id="A0A0C3B699"/>
<keyword evidence="4" id="KW-0539">Nucleus</keyword>
<reference evidence="7 8" key="1">
    <citation type="submission" date="2014-04" db="EMBL/GenBank/DDBJ databases">
        <authorList>
            <consortium name="DOE Joint Genome Institute"/>
            <person name="Kuo A."/>
            <person name="Zuccaro A."/>
            <person name="Kohler A."/>
            <person name="Nagy L.G."/>
            <person name="Floudas D."/>
            <person name="Copeland A."/>
            <person name="Barry K.W."/>
            <person name="Cichocki N."/>
            <person name="Veneault-Fourrey C."/>
            <person name="LaButti K."/>
            <person name="Lindquist E.A."/>
            <person name="Lipzen A."/>
            <person name="Lundell T."/>
            <person name="Morin E."/>
            <person name="Murat C."/>
            <person name="Sun H."/>
            <person name="Tunlid A."/>
            <person name="Henrissat B."/>
            <person name="Grigoriev I.V."/>
            <person name="Hibbett D.S."/>
            <person name="Martin F."/>
            <person name="Nordberg H.P."/>
            <person name="Cantor M.N."/>
            <person name="Hua S.X."/>
        </authorList>
    </citation>
    <scope>NUCLEOTIDE SEQUENCE [LARGE SCALE GENOMIC DNA]</scope>
    <source>
        <strain evidence="7 8">MAFF 305830</strain>
    </source>
</reference>